<feature type="compositionally biased region" description="Polar residues" evidence="1">
    <location>
        <begin position="16"/>
        <end position="27"/>
    </location>
</feature>
<dbReference type="GeneID" id="54470325"/>
<evidence type="ECO:0000313" key="2">
    <source>
        <dbReference type="EMBL" id="KAF2484158.1"/>
    </source>
</evidence>
<name>A0A6A6PVH9_9PEZI</name>
<organism evidence="2 3">
    <name type="scientific">Neohortaea acidophila</name>
    <dbReference type="NCBI Taxonomy" id="245834"/>
    <lineage>
        <taxon>Eukaryota</taxon>
        <taxon>Fungi</taxon>
        <taxon>Dikarya</taxon>
        <taxon>Ascomycota</taxon>
        <taxon>Pezizomycotina</taxon>
        <taxon>Dothideomycetes</taxon>
        <taxon>Dothideomycetidae</taxon>
        <taxon>Mycosphaerellales</taxon>
        <taxon>Teratosphaeriaceae</taxon>
        <taxon>Neohortaea</taxon>
    </lineage>
</organism>
<keyword evidence="3" id="KW-1185">Reference proteome</keyword>
<dbReference type="AlphaFoldDB" id="A0A6A6PVH9"/>
<protein>
    <submittedName>
        <fullName evidence="2">Uncharacterized protein</fullName>
    </submittedName>
</protein>
<dbReference type="RefSeq" id="XP_033590728.1">
    <property type="nucleotide sequence ID" value="XM_033729323.1"/>
</dbReference>
<gene>
    <name evidence="2" type="ORF">BDY17DRAFT_122567</name>
</gene>
<proteinExistence type="predicted"/>
<sequence length="180" mass="19562">MHTIETSRHTVMRGTASAQDAKSGRASQPSLFIERITQSVPHPHSCSPHPGGIDCSSAATTFGGTVGIPLTDCTSPSPVWRSEDVDPGSSALWNIPRIVRLTETWNCSPDGLLSHAKYSTRSTSFRGHHPLSHASARTDKYCSRISLMSISVDRVQLTDYGRRICHLLKDSGSYKHGTCS</sequence>
<dbReference type="EMBL" id="MU001634">
    <property type="protein sequence ID" value="KAF2484158.1"/>
    <property type="molecule type" value="Genomic_DNA"/>
</dbReference>
<reference evidence="2" key="1">
    <citation type="journal article" date="2020" name="Stud. Mycol.">
        <title>101 Dothideomycetes genomes: a test case for predicting lifestyles and emergence of pathogens.</title>
        <authorList>
            <person name="Haridas S."/>
            <person name="Albert R."/>
            <person name="Binder M."/>
            <person name="Bloem J."/>
            <person name="Labutti K."/>
            <person name="Salamov A."/>
            <person name="Andreopoulos B."/>
            <person name="Baker S."/>
            <person name="Barry K."/>
            <person name="Bills G."/>
            <person name="Bluhm B."/>
            <person name="Cannon C."/>
            <person name="Castanera R."/>
            <person name="Culley D."/>
            <person name="Daum C."/>
            <person name="Ezra D."/>
            <person name="Gonzalez J."/>
            <person name="Henrissat B."/>
            <person name="Kuo A."/>
            <person name="Liang C."/>
            <person name="Lipzen A."/>
            <person name="Lutzoni F."/>
            <person name="Magnuson J."/>
            <person name="Mondo S."/>
            <person name="Nolan M."/>
            <person name="Ohm R."/>
            <person name="Pangilinan J."/>
            <person name="Park H.-J."/>
            <person name="Ramirez L."/>
            <person name="Alfaro M."/>
            <person name="Sun H."/>
            <person name="Tritt A."/>
            <person name="Yoshinaga Y."/>
            <person name="Zwiers L.-H."/>
            <person name="Turgeon B."/>
            <person name="Goodwin S."/>
            <person name="Spatafora J."/>
            <person name="Crous P."/>
            <person name="Grigoriev I."/>
        </authorList>
    </citation>
    <scope>NUCLEOTIDE SEQUENCE</scope>
    <source>
        <strain evidence="2">CBS 113389</strain>
    </source>
</reference>
<accession>A0A6A6PVH9</accession>
<feature type="region of interest" description="Disordered" evidence="1">
    <location>
        <begin position="1"/>
        <end position="27"/>
    </location>
</feature>
<dbReference type="Proteomes" id="UP000799767">
    <property type="component" value="Unassembled WGS sequence"/>
</dbReference>
<evidence type="ECO:0000313" key="3">
    <source>
        <dbReference type="Proteomes" id="UP000799767"/>
    </source>
</evidence>
<evidence type="ECO:0000256" key="1">
    <source>
        <dbReference type="SAM" id="MobiDB-lite"/>
    </source>
</evidence>